<feature type="transmembrane region" description="Helical" evidence="1">
    <location>
        <begin position="50"/>
        <end position="70"/>
    </location>
</feature>
<feature type="transmembrane region" description="Helical" evidence="1">
    <location>
        <begin position="91"/>
        <end position="113"/>
    </location>
</feature>
<dbReference type="Proteomes" id="UP000028878">
    <property type="component" value="Unassembled WGS sequence"/>
</dbReference>
<feature type="transmembrane region" description="Helical" evidence="1">
    <location>
        <begin position="158"/>
        <end position="175"/>
    </location>
</feature>
<gene>
    <name evidence="2" type="ORF">BN948_02506</name>
</gene>
<keyword evidence="3" id="KW-1185">Reference proteome</keyword>
<evidence type="ECO:0000313" key="2">
    <source>
        <dbReference type="EMBL" id="CDN88074.1"/>
    </source>
</evidence>
<dbReference type="EMBL" id="CCAE010000018">
    <property type="protein sequence ID" value="CDN88074.1"/>
    <property type="molecule type" value="Genomic_DNA"/>
</dbReference>
<accession>A0A1L1PH24</accession>
<keyword evidence="1" id="KW-0812">Transmembrane</keyword>
<evidence type="ECO:0000313" key="3">
    <source>
        <dbReference type="Proteomes" id="UP000028878"/>
    </source>
</evidence>
<reference evidence="3" key="1">
    <citation type="submission" date="2014-11" db="EMBL/GenBank/DDBJ databases">
        <title>Draft genome sequence of Hydrogenophaga intermedia S1.</title>
        <authorList>
            <person name="Gan H.M."/>
            <person name="Chew T.H."/>
            <person name="Stolz A."/>
        </authorList>
    </citation>
    <scope>NUCLEOTIDE SEQUENCE [LARGE SCALE GENOMIC DNA]</scope>
    <source>
        <strain evidence="3">S1</strain>
    </source>
</reference>
<proteinExistence type="predicted"/>
<keyword evidence="1" id="KW-1133">Transmembrane helix</keyword>
<organism evidence="2 3">
    <name type="scientific">Hydrogenophaga intermedia</name>
    <dbReference type="NCBI Taxonomy" id="65786"/>
    <lineage>
        <taxon>Bacteria</taxon>
        <taxon>Pseudomonadati</taxon>
        <taxon>Pseudomonadota</taxon>
        <taxon>Betaproteobacteria</taxon>
        <taxon>Burkholderiales</taxon>
        <taxon>Comamonadaceae</taxon>
        <taxon>Hydrogenophaga</taxon>
    </lineage>
</organism>
<protein>
    <recommendedName>
        <fullName evidence="4">Transmembrane protein</fullName>
    </recommendedName>
</protein>
<feature type="transmembrane region" description="Helical" evidence="1">
    <location>
        <begin position="125"/>
        <end position="146"/>
    </location>
</feature>
<evidence type="ECO:0000256" key="1">
    <source>
        <dbReference type="SAM" id="Phobius"/>
    </source>
</evidence>
<dbReference type="AlphaFoldDB" id="A0A1L1PH24"/>
<feature type="transmembrane region" description="Helical" evidence="1">
    <location>
        <begin position="181"/>
        <end position="203"/>
    </location>
</feature>
<sequence length="272" mass="29473">MPVAGHAAVPEATRPDRRALSWWRALCILAGANIGLWLIAWYVGSGASAYANWHLALSGVYVMVCAYRSVLPRIDLERRVLVDSPLSSIMLGRTAATVAEICFAVQLGLSVHQLAAKAGLPTVQLAAWGIPMFMTLAQAFCWHSVLTLNHITQAVESLLWAAGFSMTGVLLAVVAGHSSGWVQAAAITGLVGSLGFVTYALTVDAPMYLRRYRVCRAQGQCYLDLTSGARDAMLRRVPSRQWAAWKEDALWLTPYFSLGAWFSIGMAWAASS</sequence>
<evidence type="ECO:0008006" key="4">
    <source>
        <dbReference type="Google" id="ProtNLM"/>
    </source>
</evidence>
<name>A0A1L1PH24_HYDIT</name>
<feature type="transmembrane region" description="Helical" evidence="1">
    <location>
        <begin position="22"/>
        <end position="44"/>
    </location>
</feature>
<feature type="transmembrane region" description="Helical" evidence="1">
    <location>
        <begin position="249"/>
        <end position="270"/>
    </location>
</feature>
<keyword evidence="1" id="KW-0472">Membrane</keyword>